<evidence type="ECO:0000256" key="4">
    <source>
        <dbReference type="ARBA" id="ARBA00023136"/>
    </source>
</evidence>
<feature type="transmembrane region" description="Helical" evidence="6">
    <location>
        <begin position="13"/>
        <end position="33"/>
    </location>
</feature>
<evidence type="ECO:0000313" key="7">
    <source>
        <dbReference type="EMBL" id="GFN46509.1"/>
    </source>
</evidence>
<comment type="caution">
    <text evidence="7">The sequence shown here is derived from an EMBL/GenBank/DDBJ whole genome shotgun (WGS) entry which is preliminary data.</text>
</comment>
<name>A0A6L2ZPR3_9ENTR</name>
<evidence type="ECO:0000256" key="6">
    <source>
        <dbReference type="SAM" id="Phobius"/>
    </source>
</evidence>
<evidence type="ECO:0008006" key="9">
    <source>
        <dbReference type="Google" id="ProtNLM"/>
    </source>
</evidence>
<evidence type="ECO:0000256" key="2">
    <source>
        <dbReference type="ARBA" id="ARBA00022692"/>
    </source>
</evidence>
<evidence type="ECO:0000256" key="3">
    <source>
        <dbReference type="ARBA" id="ARBA00022989"/>
    </source>
</evidence>
<dbReference type="RefSeq" id="WP_176488154.1">
    <property type="nucleotide sequence ID" value="NZ_BLXO01000004.1"/>
</dbReference>
<evidence type="ECO:0000256" key="5">
    <source>
        <dbReference type="SAM" id="MobiDB-lite"/>
    </source>
</evidence>
<organism evidence="7 8">
    <name type="scientific">Candidatus Regiella insecticola</name>
    <dbReference type="NCBI Taxonomy" id="138073"/>
    <lineage>
        <taxon>Bacteria</taxon>
        <taxon>Pseudomonadati</taxon>
        <taxon>Pseudomonadota</taxon>
        <taxon>Gammaproteobacteria</taxon>
        <taxon>Enterobacterales</taxon>
        <taxon>Enterobacteriaceae</taxon>
        <taxon>aphid secondary symbionts</taxon>
        <taxon>Candidatus Regiella</taxon>
    </lineage>
</organism>
<dbReference type="Proteomes" id="UP000504714">
    <property type="component" value="Unassembled WGS sequence"/>
</dbReference>
<evidence type="ECO:0000313" key="8">
    <source>
        <dbReference type="Proteomes" id="UP000504714"/>
    </source>
</evidence>
<feature type="region of interest" description="Disordered" evidence="5">
    <location>
        <begin position="41"/>
        <end position="61"/>
    </location>
</feature>
<dbReference type="InterPro" id="IPR020910">
    <property type="entry name" value="UPF0370"/>
</dbReference>
<evidence type="ECO:0000256" key="1">
    <source>
        <dbReference type="ARBA" id="ARBA00022475"/>
    </source>
</evidence>
<keyword evidence="2 6" id="KW-0812">Transmembrane</keyword>
<dbReference type="Pfam" id="PF13980">
    <property type="entry name" value="UPF0370"/>
    <property type="match status" value="1"/>
</dbReference>
<protein>
    <recommendedName>
        <fullName evidence="9">Inner membrane protein</fullName>
    </recommendedName>
</protein>
<keyword evidence="4 6" id="KW-0472">Membrane</keyword>
<dbReference type="AlphaFoldDB" id="A0A6L2ZPR3"/>
<keyword evidence="3 6" id="KW-1133">Transmembrane helix</keyword>
<sequence length="61" mass="7569">MHWLENWHELKEYWWLILIFLVGIFINGIKALCRLNHKDYLKNKPQIPPHRDNNAKWDEDN</sequence>
<dbReference type="EMBL" id="BLXO01000004">
    <property type="protein sequence ID" value="GFN46509.1"/>
    <property type="molecule type" value="Genomic_DNA"/>
</dbReference>
<gene>
    <name evidence="7" type="primary">ypfN</name>
    <name evidence="7" type="ORF">RINTU1_21750</name>
</gene>
<keyword evidence="1" id="KW-1003">Cell membrane</keyword>
<feature type="compositionally biased region" description="Basic and acidic residues" evidence="5">
    <location>
        <begin position="49"/>
        <end position="61"/>
    </location>
</feature>
<proteinExistence type="predicted"/>
<reference evidence="7 8" key="1">
    <citation type="submission" date="2020-06" db="EMBL/GenBank/DDBJ databases">
        <title>The genome sequence of Candidatus Regiella insecticola strain Tut.</title>
        <authorList>
            <person name="Nikoh N."/>
            <person name="Tsuchida T."/>
            <person name="Koga R."/>
            <person name="Oshima K."/>
            <person name="Hattori M."/>
            <person name="Fukatsu T."/>
        </authorList>
    </citation>
    <scope>NUCLEOTIDE SEQUENCE [LARGE SCALE GENOMIC DNA]</scope>
    <source>
        <strain evidence="7 8">Tut</strain>
    </source>
</reference>
<accession>A0A6L2ZPR3</accession>